<keyword evidence="2" id="KW-1185">Reference proteome</keyword>
<evidence type="ECO:0000313" key="2">
    <source>
        <dbReference type="Proteomes" id="UP000001881"/>
    </source>
</evidence>
<dbReference type="EMBL" id="CABT02000080">
    <property type="protein sequence ID" value="CCC05455.1"/>
    <property type="molecule type" value="Genomic_DNA"/>
</dbReference>
<reference evidence="1 2" key="1">
    <citation type="journal article" date="2010" name="PLoS Genet.">
        <title>De novo assembly of a 40 Mb eukaryotic genome from short sequence reads: Sordaria macrospora, a model organism for fungal morphogenesis.</title>
        <authorList>
            <person name="Nowrousian M."/>
            <person name="Stajich J."/>
            <person name="Chu M."/>
            <person name="Engh I."/>
            <person name="Espagne E."/>
            <person name="Halliday K."/>
            <person name="Kamerewerd J."/>
            <person name="Kempken F."/>
            <person name="Knab B."/>
            <person name="Kuo H.C."/>
            <person name="Osiewacz H.D."/>
            <person name="Poeggeler S."/>
            <person name="Read N."/>
            <person name="Seiler S."/>
            <person name="Smith K."/>
            <person name="Zickler D."/>
            <person name="Kueck U."/>
            <person name="Freitag M."/>
        </authorList>
    </citation>
    <scope>NUCLEOTIDE SEQUENCE [LARGE SCALE GENOMIC DNA]</scope>
    <source>
        <strain evidence="2">ATCC MYA-333 / DSM 997 / K(L3346) / K-hell</strain>
        <tissue evidence="1">Mycelium</tissue>
    </source>
</reference>
<dbReference type="OrthoDB" id="5985073at2759"/>
<dbReference type="AlphaFoldDB" id="F7WBM8"/>
<evidence type="ECO:0000313" key="1">
    <source>
        <dbReference type="EMBL" id="CCC05455.1"/>
    </source>
</evidence>
<proteinExistence type="predicted"/>
<dbReference type="Proteomes" id="UP000001881">
    <property type="component" value="Unassembled WGS sequence"/>
</dbReference>
<protein>
    <submittedName>
        <fullName evidence="1">WGS project CABT00000000 data, contig 2.80</fullName>
    </submittedName>
</protein>
<gene>
    <name evidence="1" type="ORF">SMAC_09255</name>
</gene>
<dbReference type="STRING" id="771870.F7WBM8"/>
<sequence length="226" mass="24648">MDCNLSDNNNNNNNNNINYAYQNGGDNHITYRNSYRSPRANVLGHTSKLQRLAPGASKPGLYYPRQPARHHASPVPPFLSRNPVLVAGAGAGAESDACALLKNRYYCVGAYDYDQGPELSDLPPLPTVTTQLSPIPSDTAARNCTAWYMAPAGGGLTCRELVLIFGRFSSDDFARWNPSVDCRRRVDGSSAEEEEKSLEPKMWYCVGVPGTPTTRTEPLPTANAPL</sequence>
<accession>F7WBM8</accession>
<comment type="caution">
    <text evidence="1">The sequence shown here is derived from an EMBL/GenBank/DDBJ whole genome shotgun (WGS) entry which is preliminary data.</text>
</comment>
<dbReference type="InParanoid" id="F7WBM8"/>
<name>F7WBM8_SORMK</name>
<organism evidence="1 2">
    <name type="scientific">Sordaria macrospora (strain ATCC MYA-333 / DSM 997 / K(L3346) / K-hell)</name>
    <dbReference type="NCBI Taxonomy" id="771870"/>
    <lineage>
        <taxon>Eukaryota</taxon>
        <taxon>Fungi</taxon>
        <taxon>Dikarya</taxon>
        <taxon>Ascomycota</taxon>
        <taxon>Pezizomycotina</taxon>
        <taxon>Sordariomycetes</taxon>
        <taxon>Sordariomycetidae</taxon>
        <taxon>Sordariales</taxon>
        <taxon>Sordariaceae</taxon>
        <taxon>Sordaria</taxon>
    </lineage>
</organism>
<dbReference type="VEuPathDB" id="FungiDB:SMAC_09255"/>
<dbReference type="HOGENOM" id="CLU_1225446_0_0_1"/>